<dbReference type="PROSITE" id="PS51159">
    <property type="entry name" value="CBM21"/>
    <property type="match status" value="1"/>
</dbReference>
<dbReference type="PANTHER" id="PTHR12307">
    <property type="entry name" value="PROTEIN PHOSPHATASE 1 REGULATORY SUBUNIT"/>
    <property type="match status" value="1"/>
</dbReference>
<dbReference type="Proteomes" id="UP000250266">
    <property type="component" value="Unassembled WGS sequence"/>
</dbReference>
<dbReference type="GO" id="GO:2001069">
    <property type="term" value="F:glycogen binding"/>
    <property type="evidence" value="ECO:0007669"/>
    <property type="project" value="TreeGrafter"/>
</dbReference>
<feature type="domain" description="CBM21" evidence="1">
    <location>
        <begin position="110"/>
        <end position="225"/>
    </location>
</feature>
<proteinExistence type="predicted"/>
<gene>
    <name evidence="2" type="ORF">K432DRAFT_405957</name>
</gene>
<dbReference type="Pfam" id="PF03370">
    <property type="entry name" value="CBM_21"/>
    <property type="match status" value="1"/>
</dbReference>
<dbReference type="AlphaFoldDB" id="A0A8E2JEG6"/>
<dbReference type="GO" id="GO:0000164">
    <property type="term" value="C:protein phosphatase type 1 complex"/>
    <property type="evidence" value="ECO:0007669"/>
    <property type="project" value="TreeGrafter"/>
</dbReference>
<dbReference type="InterPro" id="IPR005036">
    <property type="entry name" value="CBM21_dom"/>
</dbReference>
<dbReference type="InterPro" id="IPR038175">
    <property type="entry name" value="CBM21_dom_sf"/>
</dbReference>
<evidence type="ECO:0000313" key="2">
    <source>
        <dbReference type="EMBL" id="OCK79024.1"/>
    </source>
</evidence>
<evidence type="ECO:0000313" key="3">
    <source>
        <dbReference type="Proteomes" id="UP000250266"/>
    </source>
</evidence>
<organism evidence="2 3">
    <name type="scientific">Lepidopterella palustris CBS 459.81</name>
    <dbReference type="NCBI Taxonomy" id="1314670"/>
    <lineage>
        <taxon>Eukaryota</taxon>
        <taxon>Fungi</taxon>
        <taxon>Dikarya</taxon>
        <taxon>Ascomycota</taxon>
        <taxon>Pezizomycotina</taxon>
        <taxon>Dothideomycetes</taxon>
        <taxon>Pleosporomycetidae</taxon>
        <taxon>Mytilinidiales</taxon>
        <taxon>Argynnaceae</taxon>
        <taxon>Lepidopterella</taxon>
    </lineage>
</organism>
<dbReference type="GO" id="GO:0005979">
    <property type="term" value="P:regulation of glycogen biosynthetic process"/>
    <property type="evidence" value="ECO:0007669"/>
    <property type="project" value="TreeGrafter"/>
</dbReference>
<reference evidence="2 3" key="1">
    <citation type="journal article" date="2016" name="Nat. Commun.">
        <title>Ectomycorrhizal ecology is imprinted in the genome of the dominant symbiotic fungus Cenococcum geophilum.</title>
        <authorList>
            <consortium name="DOE Joint Genome Institute"/>
            <person name="Peter M."/>
            <person name="Kohler A."/>
            <person name="Ohm R.A."/>
            <person name="Kuo A."/>
            <person name="Krutzmann J."/>
            <person name="Morin E."/>
            <person name="Arend M."/>
            <person name="Barry K.W."/>
            <person name="Binder M."/>
            <person name="Choi C."/>
            <person name="Clum A."/>
            <person name="Copeland A."/>
            <person name="Grisel N."/>
            <person name="Haridas S."/>
            <person name="Kipfer T."/>
            <person name="LaButti K."/>
            <person name="Lindquist E."/>
            <person name="Lipzen A."/>
            <person name="Maire R."/>
            <person name="Meier B."/>
            <person name="Mihaltcheva S."/>
            <person name="Molinier V."/>
            <person name="Murat C."/>
            <person name="Poggeler S."/>
            <person name="Quandt C.A."/>
            <person name="Sperisen C."/>
            <person name="Tritt A."/>
            <person name="Tisserant E."/>
            <person name="Crous P.W."/>
            <person name="Henrissat B."/>
            <person name="Nehls U."/>
            <person name="Egli S."/>
            <person name="Spatafora J.W."/>
            <person name="Grigoriev I.V."/>
            <person name="Martin F.M."/>
        </authorList>
    </citation>
    <scope>NUCLEOTIDE SEQUENCE [LARGE SCALE GENOMIC DNA]</scope>
    <source>
        <strain evidence="2 3">CBS 459.81</strain>
    </source>
</reference>
<name>A0A8E2JEG6_9PEZI</name>
<dbReference type="PANTHER" id="PTHR12307:SF36">
    <property type="entry name" value="GLYCOGEN-BINDING SUBUNIT 76A"/>
    <property type="match status" value="1"/>
</dbReference>
<dbReference type="InterPro" id="IPR050782">
    <property type="entry name" value="PP1_regulatory_subunit_3"/>
</dbReference>
<sequence>MKRRLIRKKSGEVVKPTLHNSSPTFNAPGTPKTVHFNNDLEQIQPFFQTDRTISISVDSSPVHYNEKKRIRLFIHSDTTIHHERPVEWTTGQWYGRAIVQWSMFVTLLNSRSRYRHPLQFENLHLSTDRQSLIGAVAVANIAFEKQVTARFTIDDWQTISEVTAKVTAEYRWTQNPTNAYDQFRFIIELPAQASLHTMTLLFCIQYAVNGQEYWDNNSSENCHVNLTRNMPLQRLRASDEYDGPRSYLNGRSSDRYNITTSLLHTTTTLFAVPYALSELKESRSTLALHLRQWYLIG</sequence>
<evidence type="ECO:0000259" key="1">
    <source>
        <dbReference type="PROSITE" id="PS51159"/>
    </source>
</evidence>
<dbReference type="EMBL" id="KV745027">
    <property type="protein sequence ID" value="OCK79024.1"/>
    <property type="molecule type" value="Genomic_DNA"/>
</dbReference>
<dbReference type="GO" id="GO:0008157">
    <property type="term" value="F:protein phosphatase 1 binding"/>
    <property type="evidence" value="ECO:0007669"/>
    <property type="project" value="TreeGrafter"/>
</dbReference>
<protein>
    <submittedName>
        <fullName evidence="2">Carbohydrate-binding module family 21 protein</fullName>
    </submittedName>
</protein>
<dbReference type="Gene3D" id="2.60.40.2440">
    <property type="entry name" value="Carbohydrate binding type-21 domain"/>
    <property type="match status" value="1"/>
</dbReference>
<dbReference type="OrthoDB" id="3934880at2759"/>
<accession>A0A8E2JEG6</accession>
<keyword evidence="3" id="KW-1185">Reference proteome</keyword>